<dbReference type="Proteomes" id="UP000476696">
    <property type="component" value="Unassembled WGS sequence"/>
</dbReference>
<dbReference type="Gene3D" id="2.40.37.20">
    <property type="entry name" value="D-serine dehydratase-like domain"/>
    <property type="match status" value="1"/>
</dbReference>
<dbReference type="GO" id="GO:0016829">
    <property type="term" value="F:lyase activity"/>
    <property type="evidence" value="ECO:0007669"/>
    <property type="project" value="UniProtKB-KW"/>
</dbReference>
<dbReference type="Pfam" id="PF01168">
    <property type="entry name" value="Ala_racemase_N"/>
    <property type="match status" value="1"/>
</dbReference>
<keyword evidence="5" id="KW-1185">Reference proteome</keyword>
<dbReference type="RefSeq" id="WP_165061507.1">
    <property type="nucleotide sequence ID" value="NZ_JAADJS010000005.1"/>
</dbReference>
<accession>A0A6M2BA45</accession>
<organism evidence="4 5">
    <name type="scientific">Rahnella contaminans</name>
    <dbReference type="NCBI Taxonomy" id="2703882"/>
    <lineage>
        <taxon>Bacteria</taxon>
        <taxon>Pseudomonadati</taxon>
        <taxon>Pseudomonadota</taxon>
        <taxon>Gammaproteobacteria</taxon>
        <taxon>Enterobacterales</taxon>
        <taxon>Yersiniaceae</taxon>
        <taxon>Rahnella</taxon>
    </lineage>
</organism>
<dbReference type="AlphaFoldDB" id="A0A6M2BA45"/>
<evidence type="ECO:0000256" key="2">
    <source>
        <dbReference type="ARBA" id="ARBA00023239"/>
    </source>
</evidence>
<dbReference type="InterPro" id="IPR026956">
    <property type="entry name" value="D-ser_dehydrat-like_dom"/>
</dbReference>
<dbReference type="PANTHER" id="PTHR28004">
    <property type="entry name" value="ZGC:162816-RELATED"/>
    <property type="match status" value="1"/>
</dbReference>
<dbReference type="EMBL" id="JAADJS010000005">
    <property type="protein sequence ID" value="NGX89513.1"/>
    <property type="molecule type" value="Genomic_DNA"/>
</dbReference>
<protein>
    <submittedName>
        <fullName evidence="4">Amino acid deaminase</fullName>
    </submittedName>
</protein>
<proteinExistence type="inferred from homology"/>
<dbReference type="InterPro" id="IPR029066">
    <property type="entry name" value="PLP-binding_barrel"/>
</dbReference>
<reference evidence="4 5" key="1">
    <citation type="submission" date="2020-03" db="EMBL/GenBank/DDBJ databases">
        <title>Rahnella aceri sp. nov., isoated from traditional Jeju Makgeolli.</title>
        <authorList>
            <person name="Kim I.S."/>
            <person name="Jeon D."/>
        </authorList>
    </citation>
    <scope>NUCLEOTIDE SEQUENCE [LARGE SCALE GENOMIC DNA]</scope>
    <source>
        <strain evidence="4 5">Lac-M11</strain>
    </source>
</reference>
<dbReference type="SMART" id="SM01119">
    <property type="entry name" value="D-ser_dehydrat"/>
    <property type="match status" value="1"/>
</dbReference>
<evidence type="ECO:0000259" key="3">
    <source>
        <dbReference type="SMART" id="SM01119"/>
    </source>
</evidence>
<feature type="domain" description="D-serine dehydratase-like" evidence="3">
    <location>
        <begin position="317"/>
        <end position="422"/>
    </location>
</feature>
<dbReference type="Pfam" id="PF14031">
    <property type="entry name" value="D-ser_dehydrat"/>
    <property type="match status" value="1"/>
</dbReference>
<gene>
    <name evidence="4" type="ORF">GW579_20740</name>
</gene>
<evidence type="ECO:0000256" key="1">
    <source>
        <dbReference type="ARBA" id="ARBA00005323"/>
    </source>
</evidence>
<dbReference type="InterPro" id="IPR001608">
    <property type="entry name" value="Ala_racemase_N"/>
</dbReference>
<dbReference type="InterPro" id="IPR051466">
    <property type="entry name" value="D-amino_acid_metab_enzyme"/>
</dbReference>
<dbReference type="CDD" id="cd06818">
    <property type="entry name" value="PLPDE_III_cryptic_DSD"/>
    <property type="match status" value="1"/>
</dbReference>
<dbReference type="SUPFAM" id="SSF51419">
    <property type="entry name" value="PLP-binding barrel"/>
    <property type="match status" value="1"/>
</dbReference>
<dbReference type="PANTHER" id="PTHR28004:SF8">
    <property type="entry name" value="D-SERINE DEAMINASE"/>
    <property type="match status" value="1"/>
</dbReference>
<evidence type="ECO:0000313" key="5">
    <source>
        <dbReference type="Proteomes" id="UP000476696"/>
    </source>
</evidence>
<dbReference type="Gene3D" id="3.20.20.10">
    <property type="entry name" value="Alanine racemase"/>
    <property type="match status" value="1"/>
</dbReference>
<evidence type="ECO:0000313" key="4">
    <source>
        <dbReference type="EMBL" id="NGX89513.1"/>
    </source>
</evidence>
<keyword evidence="2" id="KW-0456">Lyase</keyword>
<sequence>MSETDFSKQPVETQTKGLGTLKAGALTGDIRAQGWNILREDVSLPVAVLLEERIEHNLSWMREFIQRYRLKLAPHGKTTMSPELYQLQMQYGAWGITLATAPQVNVAFQHGVRKVIMANQLVGKGNMAMIAGLLREDPDFDFTCIVDSAENVETLGHYFAGQQLRLRIMFEYGIVGGRTGIRTDQQEADVLAAVKRWPQSLALVGVELYEGVSNDEAVIRTFLRHVLARTEVLAQAGEFAESTVILTGAGSAWFDVVAEELTREDPHLDAQKRYTLDIILRSGCYVTHDVGAYQAALERMQTSNPVAREMNSSLQPALQVWAAVQSLPEPGRAIIALGKRDAGYDAGYPKAAGHFRPHSATQAGYTTVVPAPENWKVYAMMDQHAFMSIPENADLKVGDMLVFDICHPCLTFDKWRQLLLVNEQWDVTGAVKTWF</sequence>
<dbReference type="InterPro" id="IPR042208">
    <property type="entry name" value="D-ser_dehydrat-like_sf"/>
</dbReference>
<comment type="caution">
    <text evidence="4">The sequence shown here is derived from an EMBL/GenBank/DDBJ whole genome shotgun (WGS) entry which is preliminary data.</text>
</comment>
<comment type="similarity">
    <text evidence="1">Belongs to the DSD1 family.</text>
</comment>
<name>A0A6M2BA45_9GAMM</name>